<evidence type="ECO:0000313" key="1">
    <source>
        <dbReference type="Ensembl" id="ENSCCNP00000020069.1"/>
    </source>
</evidence>
<dbReference type="Ensembl" id="ENSCCNT00000025973.1">
    <property type="protein sequence ID" value="ENSCCNP00000020069.1"/>
    <property type="gene ID" value="ENSCCNG00000020106.1"/>
</dbReference>
<dbReference type="AlphaFoldDB" id="A0A8C0X030"/>
<proteinExistence type="predicted"/>
<sequence>MSWASTQRWRSSLIPYPRIIGPWPTDLHHYSPLWDTQVNTPGPAHSGQETVYPNGSLLFQTEEASGQLHLANIFSHSVGVLFSLETISFDEQKLFSFMRSHLSMLSLSCCAAGVSLRKFLPIPTNSRVFPTLSCINLEFGV</sequence>
<organism evidence="1">
    <name type="scientific">Castor canadensis</name>
    <name type="common">American beaver</name>
    <dbReference type="NCBI Taxonomy" id="51338"/>
    <lineage>
        <taxon>Eukaryota</taxon>
        <taxon>Metazoa</taxon>
        <taxon>Chordata</taxon>
        <taxon>Craniata</taxon>
        <taxon>Vertebrata</taxon>
        <taxon>Euteleostomi</taxon>
        <taxon>Mammalia</taxon>
        <taxon>Eutheria</taxon>
        <taxon>Euarchontoglires</taxon>
        <taxon>Glires</taxon>
        <taxon>Rodentia</taxon>
        <taxon>Castorimorpha</taxon>
        <taxon>Castoridae</taxon>
        <taxon>Castor</taxon>
    </lineage>
</organism>
<name>A0A8C0X030_CASCN</name>
<protein>
    <submittedName>
        <fullName evidence="1">Uncharacterized protein</fullName>
    </submittedName>
</protein>
<reference evidence="1" key="1">
    <citation type="submission" date="2023-09" db="UniProtKB">
        <authorList>
            <consortium name="Ensembl"/>
        </authorList>
    </citation>
    <scope>IDENTIFICATION</scope>
</reference>
<accession>A0A8C0X030</accession>